<evidence type="ECO:0000256" key="1">
    <source>
        <dbReference type="SAM" id="MobiDB-lite"/>
    </source>
</evidence>
<evidence type="ECO:0008006" key="3">
    <source>
        <dbReference type="Google" id="ProtNLM"/>
    </source>
</evidence>
<dbReference type="PANTHER" id="PTHR34314">
    <property type="entry name" value="CRENARCHAEAL PROTEIN, PUTATIVE-RELATED"/>
    <property type="match status" value="1"/>
</dbReference>
<organism evidence="2">
    <name type="scientific">Candidatus Kentrum sp. FW</name>
    <dbReference type="NCBI Taxonomy" id="2126338"/>
    <lineage>
        <taxon>Bacteria</taxon>
        <taxon>Pseudomonadati</taxon>
        <taxon>Pseudomonadota</taxon>
        <taxon>Gammaproteobacteria</taxon>
        <taxon>Candidatus Kentrum</taxon>
    </lineage>
</organism>
<dbReference type="AlphaFoldDB" id="A0A450TBI3"/>
<evidence type="ECO:0000313" key="2">
    <source>
        <dbReference type="EMBL" id="VFJ64165.1"/>
    </source>
</evidence>
<feature type="region of interest" description="Disordered" evidence="1">
    <location>
        <begin position="151"/>
        <end position="171"/>
    </location>
</feature>
<feature type="region of interest" description="Disordered" evidence="1">
    <location>
        <begin position="61"/>
        <end position="105"/>
    </location>
</feature>
<dbReference type="EMBL" id="CAADFE010000005">
    <property type="protein sequence ID" value="VFJ64165.1"/>
    <property type="molecule type" value="Genomic_DNA"/>
</dbReference>
<dbReference type="InterPro" id="IPR012431">
    <property type="entry name" value="PDDEXK_10"/>
</dbReference>
<protein>
    <recommendedName>
        <fullName evidence="3">PD-(D/E)XK nuclease superfamily protein</fullName>
    </recommendedName>
</protein>
<feature type="compositionally biased region" description="Basic and acidic residues" evidence="1">
    <location>
        <begin position="1"/>
        <end position="19"/>
    </location>
</feature>
<proteinExistence type="predicted"/>
<feature type="region of interest" description="Disordered" evidence="1">
    <location>
        <begin position="1"/>
        <end position="28"/>
    </location>
</feature>
<gene>
    <name evidence="2" type="ORF">BECKFW1821C_GA0114237_100547</name>
</gene>
<dbReference type="InterPro" id="IPR011335">
    <property type="entry name" value="Restrct_endonuc-II-like"/>
</dbReference>
<name>A0A450TBI3_9GAMM</name>
<dbReference type="PANTHER" id="PTHR34314:SF6">
    <property type="entry name" value="DUF3782 DOMAIN-CONTAINING PROTEIN"/>
    <property type="match status" value="1"/>
</dbReference>
<reference evidence="2" key="1">
    <citation type="submission" date="2019-02" db="EMBL/GenBank/DDBJ databases">
        <authorList>
            <person name="Gruber-Vodicka R. H."/>
            <person name="Seah K. B. B."/>
        </authorList>
    </citation>
    <scope>NUCLEOTIDE SEQUENCE</scope>
    <source>
        <strain evidence="2">BECK_BZ131</strain>
    </source>
</reference>
<sequence>MSRLETVKKETIRAARDEPPQLLQSDPSLSARILAIAREHFPTKVETEDRFTRMLNELARDREEQSRKWEKQKAEDKRKWDEQNRKWEKQKAEDKRKWDEQNRKWDEQNRKWDEQNCKWDEQKAEDKRKWDEQNRKWDEQNRKWDEQNRKWDEQNRKWDEQKAEDKRRWDEQNRKWEESDRQFREVHEEIMAQAKKFDRSIGALGSRWGLQTEQAFRDALAGILVGSFGVEVVNVNEFDDQGEVFGKPDQVELDIIIKNGLLIICELKSSVDKPAMYTFERKVRFYEKRHRRKANRMIVVSPMIEERARRVGKKLGIEMYVDSLNVPVT</sequence>
<accession>A0A450TBI3</accession>
<dbReference type="Pfam" id="PF12644">
    <property type="entry name" value="DUF3782"/>
    <property type="match status" value="1"/>
</dbReference>
<dbReference type="Pfam" id="PF07788">
    <property type="entry name" value="PDDEXK_10"/>
    <property type="match status" value="1"/>
</dbReference>
<dbReference type="InterPro" id="IPR024271">
    <property type="entry name" value="DUF3782"/>
</dbReference>
<dbReference type="SUPFAM" id="SSF52980">
    <property type="entry name" value="Restriction endonuclease-like"/>
    <property type="match status" value="1"/>
</dbReference>